<dbReference type="GO" id="GO:0042802">
    <property type="term" value="F:identical protein binding"/>
    <property type="evidence" value="ECO:0007669"/>
    <property type="project" value="TreeGrafter"/>
</dbReference>
<comment type="similarity">
    <text evidence="2 11">Belongs to the CTP synthase family.</text>
</comment>
<feature type="binding site" evidence="11">
    <location>
        <position position="14"/>
    </location>
    <ligand>
        <name>CTP</name>
        <dbReference type="ChEBI" id="CHEBI:37563"/>
        <note>allosteric inhibitor</note>
    </ligand>
</feature>
<dbReference type="NCBIfam" id="TIGR00337">
    <property type="entry name" value="PyrG"/>
    <property type="match status" value="1"/>
</dbReference>
<dbReference type="GO" id="GO:0004359">
    <property type="term" value="F:glutaminase activity"/>
    <property type="evidence" value="ECO:0007669"/>
    <property type="project" value="RHEA"/>
</dbReference>
<evidence type="ECO:0000256" key="6">
    <source>
        <dbReference type="ARBA" id="ARBA00022840"/>
    </source>
</evidence>
<feature type="binding site" evidence="11">
    <location>
        <begin position="15"/>
        <end position="20"/>
    </location>
    <ligand>
        <name>ATP</name>
        <dbReference type="ChEBI" id="CHEBI:30616"/>
    </ligand>
</feature>
<dbReference type="GO" id="GO:0046872">
    <property type="term" value="F:metal ion binding"/>
    <property type="evidence" value="ECO:0007669"/>
    <property type="project" value="UniProtKB-KW"/>
</dbReference>
<comment type="catalytic activity">
    <reaction evidence="11">
        <text>UTP + NH4(+) + ATP = CTP + ADP + phosphate + 2 H(+)</text>
        <dbReference type="Rhea" id="RHEA:16597"/>
        <dbReference type="ChEBI" id="CHEBI:15378"/>
        <dbReference type="ChEBI" id="CHEBI:28938"/>
        <dbReference type="ChEBI" id="CHEBI:30616"/>
        <dbReference type="ChEBI" id="CHEBI:37563"/>
        <dbReference type="ChEBI" id="CHEBI:43474"/>
        <dbReference type="ChEBI" id="CHEBI:46398"/>
        <dbReference type="ChEBI" id="CHEBI:456216"/>
    </reaction>
</comment>
<dbReference type="Proteomes" id="UP000069902">
    <property type="component" value="Chromosome cPNK"/>
</dbReference>
<comment type="pathway">
    <text evidence="1 11">Pyrimidine metabolism; CTP biosynthesis via de novo pathway; CTP from UDP: step 2/2.</text>
</comment>
<dbReference type="Pfam" id="PF00117">
    <property type="entry name" value="GATase"/>
    <property type="match status" value="1"/>
</dbReference>
<feature type="binding site" evidence="11">
    <location>
        <begin position="386"/>
        <end position="389"/>
    </location>
    <ligand>
        <name>L-glutamine</name>
        <dbReference type="ChEBI" id="CHEBI:58359"/>
    </ligand>
</feature>
<dbReference type="SUPFAM" id="SSF52317">
    <property type="entry name" value="Class I glutamine amidotransferase-like"/>
    <property type="match status" value="1"/>
</dbReference>
<evidence type="ECO:0000256" key="11">
    <source>
        <dbReference type="HAMAP-Rule" id="MF_01227"/>
    </source>
</evidence>
<dbReference type="FunFam" id="3.40.50.300:FF:000009">
    <property type="entry name" value="CTP synthase"/>
    <property type="match status" value="1"/>
</dbReference>
<keyword evidence="3 11" id="KW-0436">Ligase</keyword>
<comment type="miscellaneous">
    <text evidence="11">CTPSs have evolved a hybrid strategy for distinguishing between UTP and CTP. The overlapping regions of the product feedback inhibitory and substrate sites recognize a common feature in both compounds, the triphosphate moiety. To differentiate isosteric substrate and product pyrimidine rings, an additional pocket far from the expected kinase/ligase catalytic site, specifically recognizes the cytosine and ribose portions of the product inhibitor.</text>
</comment>
<dbReference type="STRING" id="389348.PNK_0979"/>
<comment type="activity regulation">
    <text evidence="11">Allosterically activated by GTP, when glutamine is the substrate; GTP has no effect on the reaction when ammonia is the substrate. The allosteric effector GTP functions by stabilizing the protein conformation that binds the tetrahedral intermediate(s) formed during glutamine hydrolysis. Inhibited by the product CTP, via allosteric rather than competitive inhibition.</text>
</comment>
<dbReference type="Pfam" id="PF06418">
    <property type="entry name" value="CTP_synth_N"/>
    <property type="match status" value="1"/>
</dbReference>
<feature type="domain" description="CTP synthase N-terminal" evidence="13">
    <location>
        <begin position="4"/>
        <end position="269"/>
    </location>
</feature>
<dbReference type="NCBIfam" id="NF003792">
    <property type="entry name" value="PRK05380.1"/>
    <property type="match status" value="1"/>
</dbReference>
<feature type="binding site" evidence="11">
    <location>
        <begin position="150"/>
        <end position="152"/>
    </location>
    <ligand>
        <name>CTP</name>
        <dbReference type="ChEBI" id="CHEBI:37563"/>
        <note>allosteric inhibitor</note>
    </ligand>
</feature>
<comment type="subunit">
    <text evidence="11">Homotetramer.</text>
</comment>
<comment type="caution">
    <text evidence="11">Lacks conserved residue(s) required for the propagation of feature annotation.</text>
</comment>
<evidence type="ECO:0000256" key="5">
    <source>
        <dbReference type="ARBA" id="ARBA00022741"/>
    </source>
</evidence>
<proteinExistence type="inferred from homology"/>
<feature type="binding site" evidence="11">
    <location>
        <position position="243"/>
    </location>
    <ligand>
        <name>ATP</name>
        <dbReference type="ChEBI" id="CHEBI:30616"/>
    </ligand>
</feature>
<feature type="binding site" evidence="11">
    <location>
        <position position="72"/>
    </location>
    <ligand>
        <name>Mg(2+)</name>
        <dbReference type="ChEBI" id="CHEBI:18420"/>
    </ligand>
</feature>
<evidence type="ECO:0000259" key="12">
    <source>
        <dbReference type="Pfam" id="PF00117"/>
    </source>
</evidence>
<keyword evidence="8 11" id="KW-0315">Glutamine amidotransferase</keyword>
<protein>
    <recommendedName>
        <fullName evidence="11">CTP synthase</fullName>
        <ecNumber evidence="11">6.3.4.2</ecNumber>
    </recommendedName>
    <alternativeName>
        <fullName evidence="11">Cytidine 5'-triphosphate synthase</fullName>
    </alternativeName>
    <alternativeName>
        <fullName evidence="11">Cytidine triphosphate synthetase</fullName>
        <shortName evidence="11">CTP synthetase</shortName>
        <shortName evidence="11">CTPS</shortName>
    </alternativeName>
    <alternativeName>
        <fullName evidence="11">UTP--ammonia ligase</fullName>
    </alternativeName>
</protein>
<feature type="binding site" evidence="11">
    <location>
        <position position="466"/>
    </location>
    <ligand>
        <name>L-glutamine</name>
        <dbReference type="ChEBI" id="CHEBI:58359"/>
    </ligand>
</feature>
<dbReference type="UniPathway" id="UPA00159">
    <property type="reaction ID" value="UER00277"/>
</dbReference>
<dbReference type="GO" id="GO:0005829">
    <property type="term" value="C:cytosol"/>
    <property type="evidence" value="ECO:0007669"/>
    <property type="project" value="TreeGrafter"/>
</dbReference>
<dbReference type="InParanoid" id="A0A0U5CPF1"/>
<dbReference type="InterPro" id="IPR027417">
    <property type="entry name" value="P-loop_NTPase"/>
</dbReference>
<evidence type="ECO:0000256" key="3">
    <source>
        <dbReference type="ARBA" id="ARBA00022598"/>
    </source>
</evidence>
<dbReference type="InterPro" id="IPR033828">
    <property type="entry name" value="GATase1_CTP_Synthase"/>
</dbReference>
<dbReference type="InterPro" id="IPR017456">
    <property type="entry name" value="CTP_synthase_N"/>
</dbReference>
<keyword evidence="5 11" id="KW-0547">Nucleotide-binding</keyword>
<feature type="binding site" evidence="11">
    <location>
        <position position="225"/>
    </location>
    <ligand>
        <name>CTP</name>
        <dbReference type="ChEBI" id="CHEBI:37563"/>
        <note>allosteric inhibitor</note>
    </ligand>
</feature>
<evidence type="ECO:0000256" key="4">
    <source>
        <dbReference type="ARBA" id="ARBA00022723"/>
    </source>
</evidence>
<feature type="active site" evidence="11">
    <location>
        <position position="513"/>
    </location>
</feature>
<dbReference type="EMBL" id="LN879502">
    <property type="protein sequence ID" value="CUI16604.1"/>
    <property type="molecule type" value="Genomic_DNA"/>
</dbReference>
<evidence type="ECO:0000256" key="10">
    <source>
        <dbReference type="ARBA" id="ARBA00047781"/>
    </source>
</evidence>
<feature type="active site" description="Nucleophile; for glutamine hydrolysis" evidence="11">
    <location>
        <position position="385"/>
    </location>
</feature>
<keyword evidence="6 11" id="KW-0067">ATP-binding</keyword>
<dbReference type="CDD" id="cd01746">
    <property type="entry name" value="GATase1_CTP_Synthase"/>
    <property type="match status" value="1"/>
</dbReference>
<dbReference type="InterPro" id="IPR029062">
    <property type="entry name" value="Class_I_gatase-like"/>
</dbReference>
<keyword evidence="9 11" id="KW-0665">Pyrimidine biosynthesis</keyword>
<dbReference type="GO" id="GO:0019856">
    <property type="term" value="P:pyrimidine nucleobase biosynthetic process"/>
    <property type="evidence" value="ECO:0007669"/>
    <property type="project" value="TreeGrafter"/>
</dbReference>
<feature type="binding site" evidence="11">
    <location>
        <position position="225"/>
    </location>
    <ligand>
        <name>UTP</name>
        <dbReference type="ChEBI" id="CHEBI:46398"/>
    </ligand>
</feature>
<dbReference type="HAMAP" id="MF_01227">
    <property type="entry name" value="PyrG"/>
    <property type="match status" value="1"/>
</dbReference>
<evidence type="ECO:0000256" key="9">
    <source>
        <dbReference type="ARBA" id="ARBA00022975"/>
    </source>
</evidence>
<evidence type="ECO:0000256" key="7">
    <source>
        <dbReference type="ARBA" id="ARBA00022842"/>
    </source>
</evidence>
<accession>A0A0U5CPF1</accession>
<comment type="function">
    <text evidence="11">Catalyzes the ATP-dependent amination of UTP to CTP with either L-glutamine or ammonia as the source of nitrogen. Regulates intracellular CTP levels through interactions with the four ribonucleotide triphosphates.</text>
</comment>
<sequence length="543" mass="60635">MQTKYIFITGGVCSSLGKGLTSAAIGLLLEKKGLKVAMLKLDPYLNVDPGTMSPFQHGEVYVTDDGAETDLDLGHYYRYTNSSLSRASNATSGQIYNTVIRRERHGDYLGKTVQVIPHITDEIKQRIINCGKQQEKTDVVLVEIGGTAGDIESLPFLEAIRQFTYDHRSDCLNIHLTYVPYLQAAGEVKTKPSQHSVQVLRGIGIFPDILVCRCEVNLSDEVKEKISLFCNVNKKAVIEEIDVKHSIYEVPLDLHKQGIDTLICELLHLPNPPVDLTEWETIIETIKNPKGSITVGIVGKYVQHQDAYKSVFESLVHGALAAGYKLHIKRFEADKLPTEPAQLAKAIEGCDGYLVPGGFGERGWLGKIHTAKHCREKKIPYFGICLGMQVMAVEFARHAVGLEDANSTEFDPDTKHPVISLLSEQRGVQDLGGTMRLGAYICDLKPHSKAHKAYKQPQISERHRHRYEFNNNYKEAMEKAGFIIAGTLKGEALCEIAEISDHPWMVGVQFHPEFKSKPTDPHPLFRDFIQAMITHNKSLHANE</sequence>
<feature type="binding site" evidence="11">
    <location>
        <begin position="189"/>
        <end position="194"/>
    </location>
    <ligand>
        <name>UTP</name>
        <dbReference type="ChEBI" id="CHEBI:46398"/>
    </ligand>
</feature>
<feature type="binding site" evidence="11">
    <location>
        <position position="409"/>
    </location>
    <ligand>
        <name>L-glutamine</name>
        <dbReference type="ChEBI" id="CHEBI:58359"/>
    </ligand>
</feature>
<keyword evidence="4 11" id="KW-0479">Metal-binding</keyword>
<dbReference type="KEGG" id="pnl:PNK_0979"/>
<evidence type="ECO:0000313" key="14">
    <source>
        <dbReference type="EMBL" id="CUI16604.1"/>
    </source>
</evidence>
<keyword evidence="15" id="KW-1185">Reference proteome</keyword>
<gene>
    <name evidence="11 14" type="primary">pyrG</name>
    <name evidence="14" type="ORF">PNK_0979</name>
</gene>
<dbReference type="FunCoup" id="A0A0U5CPF1">
    <property type="interactions" value="350"/>
</dbReference>
<keyword evidence="7 11" id="KW-0460">Magnesium</keyword>
<feature type="active site" evidence="11">
    <location>
        <position position="511"/>
    </location>
</feature>
<dbReference type="CDD" id="cd03113">
    <property type="entry name" value="CTPS_N"/>
    <property type="match status" value="1"/>
</dbReference>
<dbReference type="PANTHER" id="PTHR11550:SF0">
    <property type="entry name" value="CTP SYNTHASE-RELATED"/>
    <property type="match status" value="1"/>
</dbReference>
<name>A0A0U5CPF1_9BACT</name>
<dbReference type="Gene3D" id="3.40.50.880">
    <property type="match status" value="1"/>
</dbReference>
<dbReference type="EC" id="6.3.4.2" evidence="11"/>
<feature type="binding site" evidence="11">
    <location>
        <position position="358"/>
    </location>
    <ligand>
        <name>L-glutamine</name>
        <dbReference type="ChEBI" id="CHEBI:58359"/>
    </ligand>
</feature>
<reference evidence="15" key="1">
    <citation type="submission" date="2015-09" db="EMBL/GenBank/DDBJ databases">
        <authorList>
            <person name="Bertelli C."/>
        </authorList>
    </citation>
    <scope>NUCLEOTIDE SEQUENCE [LARGE SCALE GENOMIC DNA]</scope>
    <source>
        <strain evidence="15">KNic</strain>
    </source>
</reference>
<organism evidence="14 15">
    <name type="scientific">Candidatus Protochlamydia naegleriophila</name>
    <dbReference type="NCBI Taxonomy" id="389348"/>
    <lineage>
        <taxon>Bacteria</taxon>
        <taxon>Pseudomonadati</taxon>
        <taxon>Chlamydiota</taxon>
        <taxon>Chlamydiia</taxon>
        <taxon>Parachlamydiales</taxon>
        <taxon>Parachlamydiaceae</taxon>
        <taxon>Candidatus Protochlamydia</taxon>
    </lineage>
</organism>
<dbReference type="GO" id="GO:0044210">
    <property type="term" value="P:'de novo' CTP biosynthetic process"/>
    <property type="evidence" value="ECO:0007669"/>
    <property type="project" value="UniProtKB-UniRule"/>
</dbReference>
<dbReference type="InterPro" id="IPR017926">
    <property type="entry name" value="GATASE"/>
</dbReference>
<evidence type="ECO:0000259" key="13">
    <source>
        <dbReference type="Pfam" id="PF06418"/>
    </source>
</evidence>
<feature type="domain" description="Glutamine amidotransferase" evidence="12">
    <location>
        <begin position="305"/>
        <end position="530"/>
    </location>
</feature>
<feature type="binding site" evidence="11">
    <location>
        <position position="14"/>
    </location>
    <ligand>
        <name>UTP</name>
        <dbReference type="ChEBI" id="CHEBI:46398"/>
    </ligand>
</feature>
<dbReference type="SUPFAM" id="SSF52540">
    <property type="entry name" value="P-loop containing nucleoside triphosphate hydrolases"/>
    <property type="match status" value="1"/>
</dbReference>
<evidence type="ECO:0000313" key="15">
    <source>
        <dbReference type="Proteomes" id="UP000069902"/>
    </source>
</evidence>
<feature type="binding site" evidence="11">
    <location>
        <position position="143"/>
    </location>
    <ligand>
        <name>Mg(2+)</name>
        <dbReference type="ChEBI" id="CHEBI:18420"/>
    </ligand>
</feature>
<comment type="catalytic activity">
    <reaction evidence="10 11">
        <text>UTP + L-glutamine + ATP + H2O = CTP + L-glutamate + ADP + phosphate + 2 H(+)</text>
        <dbReference type="Rhea" id="RHEA:26426"/>
        <dbReference type="ChEBI" id="CHEBI:15377"/>
        <dbReference type="ChEBI" id="CHEBI:15378"/>
        <dbReference type="ChEBI" id="CHEBI:29985"/>
        <dbReference type="ChEBI" id="CHEBI:30616"/>
        <dbReference type="ChEBI" id="CHEBI:37563"/>
        <dbReference type="ChEBI" id="CHEBI:43474"/>
        <dbReference type="ChEBI" id="CHEBI:46398"/>
        <dbReference type="ChEBI" id="CHEBI:58359"/>
        <dbReference type="ChEBI" id="CHEBI:456216"/>
        <dbReference type="EC" id="6.3.4.2"/>
    </reaction>
</comment>
<evidence type="ECO:0000256" key="8">
    <source>
        <dbReference type="ARBA" id="ARBA00022962"/>
    </source>
</evidence>
<feature type="binding site" evidence="11">
    <location>
        <begin position="189"/>
        <end position="194"/>
    </location>
    <ligand>
        <name>CTP</name>
        <dbReference type="ChEBI" id="CHEBI:37563"/>
        <note>allosteric inhibitor</note>
    </ligand>
</feature>
<dbReference type="GO" id="GO:0097268">
    <property type="term" value="C:cytoophidium"/>
    <property type="evidence" value="ECO:0007669"/>
    <property type="project" value="UniProtKB-ARBA"/>
</dbReference>
<evidence type="ECO:0000256" key="2">
    <source>
        <dbReference type="ARBA" id="ARBA00007533"/>
    </source>
</evidence>
<feature type="binding site" evidence="11">
    <location>
        <position position="72"/>
    </location>
    <ligand>
        <name>ATP</name>
        <dbReference type="ChEBI" id="CHEBI:30616"/>
    </ligand>
</feature>
<dbReference type="PATRIC" id="fig|389348.3.peg.1077"/>
<dbReference type="RefSeq" id="WP_032125451.1">
    <property type="nucleotide sequence ID" value="NZ_LN879502.1"/>
</dbReference>
<dbReference type="AlphaFoldDB" id="A0A0U5CPF1"/>
<dbReference type="InterPro" id="IPR004468">
    <property type="entry name" value="CTP_synthase"/>
</dbReference>
<dbReference type="Gene3D" id="3.40.50.300">
    <property type="entry name" value="P-loop containing nucleotide triphosphate hydrolases"/>
    <property type="match status" value="1"/>
</dbReference>
<dbReference type="GO" id="GO:0005524">
    <property type="term" value="F:ATP binding"/>
    <property type="evidence" value="ECO:0007669"/>
    <property type="project" value="UniProtKB-KW"/>
</dbReference>
<dbReference type="PANTHER" id="PTHR11550">
    <property type="entry name" value="CTP SYNTHASE"/>
    <property type="match status" value="1"/>
</dbReference>
<feature type="region of interest" description="Amidoligase domain" evidence="11">
    <location>
        <begin position="1"/>
        <end position="269"/>
    </location>
</feature>
<dbReference type="FunFam" id="3.40.50.880:FF:000002">
    <property type="entry name" value="CTP synthase"/>
    <property type="match status" value="1"/>
</dbReference>
<dbReference type="GO" id="GO:0003883">
    <property type="term" value="F:CTP synthase activity"/>
    <property type="evidence" value="ECO:0007669"/>
    <property type="project" value="UniProtKB-UniRule"/>
</dbReference>
<dbReference type="PROSITE" id="PS51273">
    <property type="entry name" value="GATASE_TYPE_1"/>
    <property type="match status" value="1"/>
</dbReference>
<evidence type="ECO:0000256" key="1">
    <source>
        <dbReference type="ARBA" id="ARBA00005171"/>
    </source>
</evidence>
<comment type="catalytic activity">
    <reaction evidence="11">
        <text>L-glutamine + H2O = L-glutamate + NH4(+)</text>
        <dbReference type="Rhea" id="RHEA:15889"/>
        <dbReference type="ChEBI" id="CHEBI:15377"/>
        <dbReference type="ChEBI" id="CHEBI:28938"/>
        <dbReference type="ChEBI" id="CHEBI:29985"/>
        <dbReference type="ChEBI" id="CHEBI:58359"/>
    </reaction>
</comment>